<dbReference type="SUPFAM" id="SSF56281">
    <property type="entry name" value="Metallo-hydrolase/oxidoreductase"/>
    <property type="match status" value="1"/>
</dbReference>
<dbReference type="PANTHER" id="PTHR11203:SF37">
    <property type="entry name" value="INTEGRATOR COMPLEX SUBUNIT 11"/>
    <property type="match status" value="1"/>
</dbReference>
<dbReference type="CDD" id="cd16295">
    <property type="entry name" value="TTHA0252-CPSF-like_MBL-fold"/>
    <property type="match status" value="1"/>
</dbReference>
<name>A0A414SK31_9FIRM</name>
<evidence type="ECO:0000256" key="1">
    <source>
        <dbReference type="ARBA" id="ARBA00022801"/>
    </source>
</evidence>
<proteinExistence type="predicted"/>
<dbReference type="EMBL" id="QRHZ01000001">
    <property type="protein sequence ID" value="RHG19948.1"/>
    <property type="molecule type" value="Genomic_DNA"/>
</dbReference>
<dbReference type="SMART" id="SM00849">
    <property type="entry name" value="Lactamase_B"/>
    <property type="match status" value="1"/>
</dbReference>
<evidence type="ECO:0000259" key="3">
    <source>
        <dbReference type="SMART" id="SM01027"/>
    </source>
</evidence>
<dbReference type="Pfam" id="PF00753">
    <property type="entry name" value="Lactamase_B"/>
    <property type="match status" value="1"/>
</dbReference>
<dbReference type="GO" id="GO:0004521">
    <property type="term" value="F:RNA endonuclease activity"/>
    <property type="evidence" value="ECO:0007669"/>
    <property type="project" value="TreeGrafter"/>
</dbReference>
<organism evidence="4 5">
    <name type="scientific">Blautia obeum</name>
    <dbReference type="NCBI Taxonomy" id="40520"/>
    <lineage>
        <taxon>Bacteria</taxon>
        <taxon>Bacillati</taxon>
        <taxon>Bacillota</taxon>
        <taxon>Clostridia</taxon>
        <taxon>Lachnospirales</taxon>
        <taxon>Lachnospiraceae</taxon>
        <taxon>Blautia</taxon>
    </lineage>
</organism>
<reference evidence="4 5" key="1">
    <citation type="submission" date="2018-08" db="EMBL/GenBank/DDBJ databases">
        <title>A genome reference for cultivated species of the human gut microbiota.</title>
        <authorList>
            <person name="Zou Y."/>
            <person name="Xue W."/>
            <person name="Luo G."/>
        </authorList>
    </citation>
    <scope>NUCLEOTIDE SEQUENCE [LARGE SCALE GENOMIC DNA]</scope>
    <source>
        <strain evidence="4 5">AM22-9LB</strain>
    </source>
</reference>
<dbReference type="GO" id="GO:0016787">
    <property type="term" value="F:hydrolase activity"/>
    <property type="evidence" value="ECO:0007669"/>
    <property type="project" value="UniProtKB-KW"/>
</dbReference>
<dbReference type="InterPro" id="IPR011108">
    <property type="entry name" value="RMMBL"/>
</dbReference>
<feature type="domain" description="Beta-Casp" evidence="3">
    <location>
        <begin position="249"/>
        <end position="367"/>
    </location>
</feature>
<sequence length="456" mass="52273">MTGSLIYIETFNHRILVDCGMHQTNDRYEDYLVNNRKFKEFKVKDIDFVFVTHNHIDHVGLIPKLYRDGFRGATIISENSKQILKDMTLDSAYINERDILMINSQHNKNYKPLYSVSDVYKMLEYTLEKPVNQKIVIDDELAFELVPAGHILGSCQVKLYFSIDGTTKTLLVTGDLGNKIVGNRFVGEYQQVEYADVVIGESTYGDRPDIKTGIKERKNDLDKFKSIIDTQIHEMNGRVIIPSFSMSRSQQLALMLYEMYKDSEWKPKIYIDSPLTIKIFEDYAECLDGQDKIDFDSMMTSNMFTFIKESEDSKHLVASNEPCLIISSSGMCQSGRIRHHLKRCVPDPNTTALFVGFSTEGSLASLLKDNKRKTITIDQKEYPCRCASYSLKSLSGHAPFWQLVDIYTNINTNKIILHHGSKTAKETLKKELDKQFEKMCKSTRVVISNSSLKITL</sequence>
<dbReference type="AlphaFoldDB" id="A0A414SK31"/>
<comment type="caution">
    <text evidence="4">The sequence shown here is derived from an EMBL/GenBank/DDBJ whole genome shotgun (WGS) entry which is preliminary data.</text>
</comment>
<dbReference type="Pfam" id="PF10996">
    <property type="entry name" value="Beta-Casp"/>
    <property type="match status" value="1"/>
</dbReference>
<evidence type="ECO:0000313" key="4">
    <source>
        <dbReference type="EMBL" id="RHG19948.1"/>
    </source>
</evidence>
<evidence type="ECO:0000313" key="5">
    <source>
        <dbReference type="Proteomes" id="UP000284220"/>
    </source>
</evidence>
<accession>A0A414SK31</accession>
<dbReference type="InterPro" id="IPR050698">
    <property type="entry name" value="MBL"/>
</dbReference>
<keyword evidence="1 4" id="KW-0378">Hydrolase</keyword>
<dbReference type="SMART" id="SM01027">
    <property type="entry name" value="Beta-Casp"/>
    <property type="match status" value="1"/>
</dbReference>
<feature type="domain" description="Metallo-beta-lactamase" evidence="2">
    <location>
        <begin position="2"/>
        <end position="214"/>
    </location>
</feature>
<dbReference type="InterPro" id="IPR022712">
    <property type="entry name" value="Beta_Casp"/>
</dbReference>
<dbReference type="InterPro" id="IPR036866">
    <property type="entry name" value="RibonucZ/Hydroxyglut_hydro"/>
</dbReference>
<gene>
    <name evidence="4" type="ORF">DW272_01710</name>
</gene>
<dbReference type="InterPro" id="IPR001279">
    <property type="entry name" value="Metallo-B-lactamas"/>
</dbReference>
<dbReference type="PANTHER" id="PTHR11203">
    <property type="entry name" value="CLEAVAGE AND POLYADENYLATION SPECIFICITY FACTOR FAMILY MEMBER"/>
    <property type="match status" value="1"/>
</dbReference>
<dbReference type="Gene3D" id="3.60.15.10">
    <property type="entry name" value="Ribonuclease Z/Hydroxyacylglutathione hydrolase-like"/>
    <property type="match status" value="1"/>
</dbReference>
<dbReference type="Proteomes" id="UP000284220">
    <property type="component" value="Unassembled WGS sequence"/>
</dbReference>
<dbReference type="RefSeq" id="WP_118197270.1">
    <property type="nucleotide sequence ID" value="NZ_QRHZ01000001.1"/>
</dbReference>
<protein>
    <submittedName>
        <fullName evidence="4">MBL fold metallo-hydrolase</fullName>
    </submittedName>
</protein>
<evidence type="ECO:0000259" key="2">
    <source>
        <dbReference type="SMART" id="SM00849"/>
    </source>
</evidence>
<dbReference type="Gene3D" id="3.40.50.10890">
    <property type="match status" value="1"/>
</dbReference>
<dbReference type="Pfam" id="PF07521">
    <property type="entry name" value="RMMBL"/>
    <property type="match status" value="1"/>
</dbReference>